<dbReference type="Gene3D" id="3.20.20.100">
    <property type="entry name" value="NADP-dependent oxidoreductase domain"/>
    <property type="match status" value="1"/>
</dbReference>
<dbReference type="FunFam" id="3.20.20.100:FF:000034">
    <property type="entry name" value="Chromosome 7, whole genome shotgun sequence"/>
    <property type="match status" value="1"/>
</dbReference>
<gene>
    <name evidence="5" type="ORF">MKK02DRAFT_44686</name>
</gene>
<reference evidence="5" key="1">
    <citation type="journal article" date="2022" name="G3 (Bethesda)">
        <title>High quality genome of the basidiomycete yeast Dioszegia hungarica PDD-24b-2 isolated from cloud water.</title>
        <authorList>
            <person name="Jarrige D."/>
            <person name="Haridas S."/>
            <person name="Bleykasten-Grosshans C."/>
            <person name="Joly M."/>
            <person name="Nadalig T."/>
            <person name="Sancelme M."/>
            <person name="Vuilleumier S."/>
            <person name="Grigoriev I.V."/>
            <person name="Amato P."/>
            <person name="Bringel F."/>
        </authorList>
    </citation>
    <scope>NUCLEOTIDE SEQUENCE</scope>
    <source>
        <strain evidence="5">PDD-24b-2</strain>
    </source>
</reference>
<dbReference type="PROSITE" id="PS00062">
    <property type="entry name" value="ALDOKETO_REDUCTASE_2"/>
    <property type="match status" value="1"/>
</dbReference>
<dbReference type="Proteomes" id="UP001164286">
    <property type="component" value="Unassembled WGS sequence"/>
</dbReference>
<evidence type="ECO:0000256" key="2">
    <source>
        <dbReference type="PIRSR" id="PIRSR000097-2"/>
    </source>
</evidence>
<dbReference type="EMBL" id="JAKWFO010000005">
    <property type="protein sequence ID" value="KAI9635987.1"/>
    <property type="molecule type" value="Genomic_DNA"/>
</dbReference>
<evidence type="ECO:0000259" key="4">
    <source>
        <dbReference type="Pfam" id="PF00248"/>
    </source>
</evidence>
<dbReference type="GO" id="GO:0016491">
    <property type="term" value="F:oxidoreductase activity"/>
    <property type="evidence" value="ECO:0007669"/>
    <property type="project" value="InterPro"/>
</dbReference>
<proteinExistence type="predicted"/>
<organism evidence="5 6">
    <name type="scientific">Dioszegia hungarica</name>
    <dbReference type="NCBI Taxonomy" id="4972"/>
    <lineage>
        <taxon>Eukaryota</taxon>
        <taxon>Fungi</taxon>
        <taxon>Dikarya</taxon>
        <taxon>Basidiomycota</taxon>
        <taxon>Agaricomycotina</taxon>
        <taxon>Tremellomycetes</taxon>
        <taxon>Tremellales</taxon>
        <taxon>Bulleribasidiaceae</taxon>
        <taxon>Dioszegia</taxon>
    </lineage>
</organism>
<evidence type="ECO:0000256" key="3">
    <source>
        <dbReference type="PIRSR" id="PIRSR000097-3"/>
    </source>
</evidence>
<feature type="domain" description="NADP-dependent oxidoreductase" evidence="4">
    <location>
        <begin position="18"/>
        <end position="292"/>
    </location>
</feature>
<dbReference type="RefSeq" id="XP_052945764.1">
    <property type="nucleotide sequence ID" value="XM_053093045.1"/>
</dbReference>
<sequence>MAQQSFKLASGGKQIPSIGLGTWQSAKGEVAKAVEHALKNGYRHIDCAWAYGNEAEVGEGIKNSGVAREEIFVTSKLFELHHHPEHVELAIKDTLKNLGLEYLDLYLMHWNINLQVDAPEGVLPTQDHTIKAENGKKKLDVALADDVTPTWKAMEKLVDQGLTRAIGVSNFNINRVKKLLAADIKIKPVANQVELSIQCPQPELVAWLKKNDILPCAYSPLGGTDGQHLREHKTVAAIAKKHDVHGATILISWLIKRGICALPKSVTASRIDANLKSVDLSEEEFQQLEELSKSHPPKRVCDQSDSFEPFYDIYQENDKEFSDKAQYALEK</sequence>
<dbReference type="InterPro" id="IPR018170">
    <property type="entry name" value="Aldo/ket_reductase_CS"/>
</dbReference>
<dbReference type="Pfam" id="PF00248">
    <property type="entry name" value="Aldo_ket_red"/>
    <property type="match status" value="1"/>
</dbReference>
<keyword evidence="6" id="KW-1185">Reference proteome</keyword>
<dbReference type="SUPFAM" id="SSF51430">
    <property type="entry name" value="NAD(P)-linked oxidoreductase"/>
    <property type="match status" value="1"/>
</dbReference>
<dbReference type="GeneID" id="77732250"/>
<dbReference type="CDD" id="cd19071">
    <property type="entry name" value="AKR_AKR1-5-like"/>
    <property type="match status" value="1"/>
</dbReference>
<dbReference type="AlphaFoldDB" id="A0AA38H7T0"/>
<dbReference type="PRINTS" id="PR00069">
    <property type="entry name" value="ALDKETRDTASE"/>
</dbReference>
<feature type="binding site" evidence="2">
    <location>
        <position position="109"/>
    </location>
    <ligand>
        <name>substrate</name>
    </ligand>
</feature>
<dbReference type="InterPro" id="IPR036812">
    <property type="entry name" value="NAD(P)_OxRdtase_dom_sf"/>
</dbReference>
<evidence type="ECO:0000256" key="1">
    <source>
        <dbReference type="PIRSR" id="PIRSR000097-1"/>
    </source>
</evidence>
<name>A0AA38H7T0_9TREE</name>
<feature type="site" description="Lowers pKa of active site Tyr" evidence="3">
    <location>
        <position position="76"/>
    </location>
</feature>
<dbReference type="PANTHER" id="PTHR11732">
    <property type="entry name" value="ALDO/KETO REDUCTASE"/>
    <property type="match status" value="1"/>
</dbReference>
<dbReference type="InterPro" id="IPR023210">
    <property type="entry name" value="NADP_OxRdtase_dom"/>
</dbReference>
<dbReference type="PROSITE" id="PS00798">
    <property type="entry name" value="ALDOKETO_REDUCTASE_1"/>
    <property type="match status" value="1"/>
</dbReference>
<dbReference type="PIRSF" id="PIRSF000097">
    <property type="entry name" value="AKR"/>
    <property type="match status" value="1"/>
</dbReference>
<dbReference type="InterPro" id="IPR020471">
    <property type="entry name" value="AKR"/>
</dbReference>
<protein>
    <submittedName>
        <fullName evidence="5">Aldehyde reductase i</fullName>
    </submittedName>
</protein>
<accession>A0AA38H7T0</accession>
<evidence type="ECO:0000313" key="5">
    <source>
        <dbReference type="EMBL" id="KAI9635987.1"/>
    </source>
</evidence>
<evidence type="ECO:0000313" key="6">
    <source>
        <dbReference type="Proteomes" id="UP001164286"/>
    </source>
</evidence>
<feature type="active site" description="Proton donor" evidence="1">
    <location>
        <position position="51"/>
    </location>
</feature>
<comment type="caution">
    <text evidence="5">The sequence shown here is derived from an EMBL/GenBank/DDBJ whole genome shotgun (WGS) entry which is preliminary data.</text>
</comment>